<evidence type="ECO:0000259" key="1">
    <source>
        <dbReference type="Pfam" id="PF13358"/>
    </source>
</evidence>
<gene>
    <name evidence="2" type="ORF">M0812_11789</name>
</gene>
<reference evidence="2" key="1">
    <citation type="submission" date="2022-08" db="EMBL/GenBank/DDBJ databases">
        <title>Novel sulphate-reducing endosymbionts in the free-living metamonad Anaeramoeba.</title>
        <authorList>
            <person name="Jerlstrom-Hultqvist J."/>
            <person name="Cepicka I."/>
            <person name="Gallot-Lavallee L."/>
            <person name="Salas-Leiva D."/>
            <person name="Curtis B.A."/>
            <person name="Zahonova K."/>
            <person name="Pipaliya S."/>
            <person name="Dacks J."/>
            <person name="Roger A.J."/>
        </authorList>
    </citation>
    <scope>NUCLEOTIDE SEQUENCE</scope>
    <source>
        <strain evidence="2">Busselton2</strain>
    </source>
</reference>
<evidence type="ECO:0000313" key="3">
    <source>
        <dbReference type="Proteomes" id="UP001146793"/>
    </source>
</evidence>
<dbReference type="InterPro" id="IPR016035">
    <property type="entry name" value="Acyl_Trfase/lysoPLipase"/>
</dbReference>
<dbReference type="EMBL" id="JANTQA010000025">
    <property type="protein sequence ID" value="KAJ3443062.1"/>
    <property type="molecule type" value="Genomic_DNA"/>
</dbReference>
<dbReference type="InterPro" id="IPR009057">
    <property type="entry name" value="Homeodomain-like_sf"/>
</dbReference>
<dbReference type="AlphaFoldDB" id="A0AAV7ZQY5"/>
<feature type="domain" description="Tc1-like transposase DDE" evidence="1">
    <location>
        <begin position="154"/>
        <end position="284"/>
    </location>
</feature>
<dbReference type="SUPFAM" id="SSF52151">
    <property type="entry name" value="FabD/lysophospholipase-like"/>
    <property type="match status" value="1"/>
</dbReference>
<dbReference type="InterPro" id="IPR038717">
    <property type="entry name" value="Tc1-like_DDE_dom"/>
</dbReference>
<name>A0AAV7ZQY5_9EUKA</name>
<dbReference type="Gene3D" id="3.30.420.10">
    <property type="entry name" value="Ribonuclease H-like superfamily/Ribonuclease H"/>
    <property type="match status" value="1"/>
</dbReference>
<dbReference type="SUPFAM" id="SSF46689">
    <property type="entry name" value="Homeodomain-like"/>
    <property type="match status" value="1"/>
</dbReference>
<protein>
    <submittedName>
        <fullName evidence="2">Transposable element tc1 transposase</fullName>
    </submittedName>
</protein>
<comment type="caution">
    <text evidence="2">The sequence shown here is derived from an EMBL/GenBank/DDBJ whole genome shotgun (WGS) entry which is preliminary data.</text>
</comment>
<dbReference type="Gene3D" id="3.40.1090.10">
    <property type="entry name" value="Cytosolic phospholipase A2 catalytic domain"/>
    <property type="match status" value="1"/>
</dbReference>
<dbReference type="GO" id="GO:0003676">
    <property type="term" value="F:nucleic acid binding"/>
    <property type="evidence" value="ECO:0007669"/>
    <property type="project" value="InterPro"/>
</dbReference>
<sequence length="321" mass="37344">MDDVGIRGILTMIILAEIEDITGVRVNDMFDMFTGTPIGGIIALLLAQGKMNCIEGVLKKYLKTRRPSNLKKSVIITSLMSLKKVETLRNGIFTNIADHLLFENTPTILKSDPFYIFYYFCQMSTFKPRLSEEDTIKIIELDSRGLKQKVIMGEVGFSRKTVYRVLTRWKEENTIINQPSTGKKKTISNLKRRKIIQMAYTNPFITSTKIAQQMQISKSYCRKILNQEDNEPCHVSISTRLFFNNNNLQLLDWRAKSPDLNSIENVWKKMKENIQINIRNKEELIVSTRVAWAEMNQQEINNLIEDMELRLYDIKKKEEDK</sequence>
<organism evidence="2 3">
    <name type="scientific">Anaeramoeba flamelloides</name>
    <dbReference type="NCBI Taxonomy" id="1746091"/>
    <lineage>
        <taxon>Eukaryota</taxon>
        <taxon>Metamonada</taxon>
        <taxon>Anaeramoebidae</taxon>
        <taxon>Anaeramoeba</taxon>
    </lineage>
</organism>
<accession>A0AAV7ZQY5</accession>
<dbReference type="Proteomes" id="UP001146793">
    <property type="component" value="Unassembled WGS sequence"/>
</dbReference>
<dbReference type="InterPro" id="IPR036397">
    <property type="entry name" value="RNaseH_sf"/>
</dbReference>
<dbReference type="Pfam" id="PF13358">
    <property type="entry name" value="DDE_3"/>
    <property type="match status" value="1"/>
</dbReference>
<evidence type="ECO:0000313" key="2">
    <source>
        <dbReference type="EMBL" id="KAJ3443062.1"/>
    </source>
</evidence>
<proteinExistence type="predicted"/>